<protein>
    <submittedName>
        <fullName evidence="1">Uncharacterized protein</fullName>
    </submittedName>
</protein>
<dbReference type="InterPro" id="IPR036397">
    <property type="entry name" value="RNaseH_sf"/>
</dbReference>
<dbReference type="Proteomes" id="UP001164746">
    <property type="component" value="Chromosome 9"/>
</dbReference>
<evidence type="ECO:0000313" key="1">
    <source>
        <dbReference type="EMBL" id="WAR14406.1"/>
    </source>
</evidence>
<dbReference type="Gene3D" id="3.30.420.10">
    <property type="entry name" value="Ribonuclease H-like superfamily/Ribonuclease H"/>
    <property type="match status" value="1"/>
</dbReference>
<dbReference type="EMBL" id="CP111020">
    <property type="protein sequence ID" value="WAR14406.1"/>
    <property type="molecule type" value="Genomic_DNA"/>
</dbReference>
<reference evidence="1" key="1">
    <citation type="submission" date="2022-11" db="EMBL/GenBank/DDBJ databases">
        <title>Centuries of genome instability and evolution in soft-shell clam transmissible cancer (bioRxiv).</title>
        <authorList>
            <person name="Hart S.F.M."/>
            <person name="Yonemitsu M.A."/>
            <person name="Giersch R.M."/>
            <person name="Beal B.F."/>
            <person name="Arriagada G."/>
            <person name="Davis B.W."/>
            <person name="Ostrander E.A."/>
            <person name="Goff S.P."/>
            <person name="Metzger M.J."/>
        </authorList>
    </citation>
    <scope>NUCLEOTIDE SEQUENCE</scope>
    <source>
        <strain evidence="1">MELC-2E11</strain>
        <tissue evidence="1">Siphon/mantle</tissue>
    </source>
</reference>
<accession>A0ABY7F0I0</accession>
<gene>
    <name evidence="1" type="ORF">MAR_004511</name>
</gene>
<organism evidence="1 2">
    <name type="scientific">Mya arenaria</name>
    <name type="common">Soft-shell clam</name>
    <dbReference type="NCBI Taxonomy" id="6604"/>
    <lineage>
        <taxon>Eukaryota</taxon>
        <taxon>Metazoa</taxon>
        <taxon>Spiralia</taxon>
        <taxon>Lophotrochozoa</taxon>
        <taxon>Mollusca</taxon>
        <taxon>Bivalvia</taxon>
        <taxon>Autobranchia</taxon>
        <taxon>Heteroconchia</taxon>
        <taxon>Euheterodonta</taxon>
        <taxon>Imparidentia</taxon>
        <taxon>Neoheterodontei</taxon>
        <taxon>Myida</taxon>
        <taxon>Myoidea</taxon>
        <taxon>Myidae</taxon>
        <taxon>Mya</taxon>
    </lineage>
</organism>
<keyword evidence="2" id="KW-1185">Reference proteome</keyword>
<sequence length="103" mass="12008">MVKDPKNPSSLLMKRGLVLLRDLIRAFRKKWPEIVGKFYLHHGNAPPHTWIDIKTIQHPAYSSDLAPCDFWSFPTIKNELRGSRFDDIKDLPVVVRQCIRIIT</sequence>
<evidence type="ECO:0000313" key="2">
    <source>
        <dbReference type="Proteomes" id="UP001164746"/>
    </source>
</evidence>
<proteinExistence type="predicted"/>
<name>A0ABY7F0I0_MYAAR</name>